<accession>A0A177LZG7</accession>
<name>A0A177LZG7_METMH</name>
<dbReference type="RefSeq" id="WP_064038319.1">
    <property type="nucleotide sequence ID" value="NZ_LUUH01000086.1"/>
</dbReference>
<protein>
    <recommendedName>
        <fullName evidence="4">Glycosyltransferase 2-like domain-containing protein</fullName>
    </recommendedName>
</protein>
<dbReference type="InterPro" id="IPR029044">
    <property type="entry name" value="Nucleotide-diphossugar_trans"/>
</dbReference>
<gene>
    <name evidence="2" type="ORF">A1353_21770</name>
</gene>
<dbReference type="PANTHER" id="PTHR43630:SF2">
    <property type="entry name" value="GLYCOSYLTRANSFERASE"/>
    <property type="match status" value="1"/>
</dbReference>
<proteinExistence type="predicted"/>
<sequence length="278" mass="32870">MPKPSVTVYLEIFNEEKRIESCLKSFTWAKELVVFDKHSTDQSLEIARKYATEIISLPFTLASENAIRVISTRKSCEWVMFPTASSLIHPLLVREIRKLTEDNSFEYDVISLPYGMHSFGINNKKSPWTASRKNILIRRSALCVSSKLHNEIKYESDKIYEIPFINDEALLYHCTHKDGDDFFNRHMRYTKYEAEYEKHTPRDKALKQAFFEILKSIYVVVFRRRSFLLGWDGIALSLAYISYFIMKFIYTWDIRRDNGNIVYPALQKKIDDLWKNEI</sequence>
<evidence type="ECO:0000313" key="3">
    <source>
        <dbReference type="Proteomes" id="UP000077763"/>
    </source>
</evidence>
<dbReference type="Gene3D" id="3.90.550.10">
    <property type="entry name" value="Spore Coat Polysaccharide Biosynthesis Protein SpsA, Chain A"/>
    <property type="match status" value="1"/>
</dbReference>
<comment type="caution">
    <text evidence="2">The sequence shown here is derived from an EMBL/GenBank/DDBJ whole genome shotgun (WGS) entry which is preliminary data.</text>
</comment>
<evidence type="ECO:0000256" key="1">
    <source>
        <dbReference type="SAM" id="Phobius"/>
    </source>
</evidence>
<organism evidence="2 3">
    <name type="scientific">Methylomonas methanica</name>
    <dbReference type="NCBI Taxonomy" id="421"/>
    <lineage>
        <taxon>Bacteria</taxon>
        <taxon>Pseudomonadati</taxon>
        <taxon>Pseudomonadota</taxon>
        <taxon>Gammaproteobacteria</taxon>
        <taxon>Methylococcales</taxon>
        <taxon>Methylococcaceae</taxon>
        <taxon>Methylomonas</taxon>
    </lineage>
</organism>
<feature type="transmembrane region" description="Helical" evidence="1">
    <location>
        <begin position="227"/>
        <end position="246"/>
    </location>
</feature>
<dbReference type="EMBL" id="LUUH01000086">
    <property type="protein sequence ID" value="OAH98855.1"/>
    <property type="molecule type" value="Genomic_DNA"/>
</dbReference>
<evidence type="ECO:0008006" key="4">
    <source>
        <dbReference type="Google" id="ProtNLM"/>
    </source>
</evidence>
<dbReference type="PANTHER" id="PTHR43630">
    <property type="entry name" value="POLY-BETA-1,6-N-ACETYL-D-GLUCOSAMINE SYNTHASE"/>
    <property type="match status" value="1"/>
</dbReference>
<reference evidence="2 3" key="1">
    <citation type="submission" date="2016-03" db="EMBL/GenBank/DDBJ databases">
        <authorList>
            <person name="Ploux O."/>
        </authorList>
    </citation>
    <scope>NUCLEOTIDE SEQUENCE [LARGE SCALE GENOMIC DNA]</scope>
    <source>
        <strain evidence="2 3">R-45371</strain>
    </source>
</reference>
<evidence type="ECO:0000313" key="2">
    <source>
        <dbReference type="EMBL" id="OAH98855.1"/>
    </source>
</evidence>
<keyword evidence="1" id="KW-1133">Transmembrane helix</keyword>
<keyword evidence="1" id="KW-0812">Transmembrane</keyword>
<dbReference type="SUPFAM" id="SSF53448">
    <property type="entry name" value="Nucleotide-diphospho-sugar transferases"/>
    <property type="match status" value="1"/>
</dbReference>
<dbReference type="AlphaFoldDB" id="A0A177LZG7"/>
<dbReference type="Proteomes" id="UP000077763">
    <property type="component" value="Unassembled WGS sequence"/>
</dbReference>
<keyword evidence="1" id="KW-0472">Membrane</keyword>